<accession>A0A6P1ZIL3</accession>
<feature type="chain" id="PRO_5027019478" evidence="1">
    <location>
        <begin position="24"/>
        <end position="139"/>
    </location>
</feature>
<gene>
    <name evidence="2" type="ORF">DQK91_10290</name>
</gene>
<evidence type="ECO:0000313" key="3">
    <source>
        <dbReference type="Proteomes" id="UP000434052"/>
    </source>
</evidence>
<dbReference type="Proteomes" id="UP000434052">
    <property type="component" value="Unassembled WGS sequence"/>
</dbReference>
<evidence type="ECO:0000313" key="2">
    <source>
        <dbReference type="EMBL" id="TVM33614.1"/>
    </source>
</evidence>
<sequence>MKRLTVFLIAAAFVVSMAGAAAAGGDLVGEWKSTGEIGGAVSGEGSHGLGSGDARFAKQGVAWTLKVTKQESGGGFYGQWCSANNCEDVVGVVRRDDSLLMSDEDSYFIGSMYAGRMELCVMEAGKKFRAAVCQMMEKQ</sequence>
<proteinExistence type="predicted"/>
<comment type="caution">
    <text evidence="2">The sequence shown here is derived from an EMBL/GenBank/DDBJ whole genome shotgun (WGS) entry which is preliminary data.</text>
</comment>
<dbReference type="RefSeq" id="WP_144305279.1">
    <property type="nucleotide sequence ID" value="NZ_QMIF01000006.1"/>
</dbReference>
<protein>
    <submittedName>
        <fullName evidence="2">Uncharacterized protein</fullName>
    </submittedName>
</protein>
<name>A0A6P1ZIL3_9BACT</name>
<organism evidence="2 3">
    <name type="scientific">Oceanidesulfovibrio marinus</name>
    <dbReference type="NCBI Taxonomy" id="370038"/>
    <lineage>
        <taxon>Bacteria</taxon>
        <taxon>Pseudomonadati</taxon>
        <taxon>Thermodesulfobacteriota</taxon>
        <taxon>Desulfovibrionia</taxon>
        <taxon>Desulfovibrionales</taxon>
        <taxon>Desulfovibrionaceae</taxon>
        <taxon>Oceanidesulfovibrio</taxon>
    </lineage>
</organism>
<evidence type="ECO:0000256" key="1">
    <source>
        <dbReference type="SAM" id="SignalP"/>
    </source>
</evidence>
<reference evidence="2 3" key="1">
    <citation type="submission" date="2018-06" db="EMBL/GenBank/DDBJ databases">
        <title>Complete genome of Desulfovibrio marinus P48SEP.</title>
        <authorList>
            <person name="Crispim J.S."/>
            <person name="Vidigal P.M.P."/>
            <person name="Silva L.C.F."/>
            <person name="Araujo L.C."/>
            <person name="Laguardia C.N."/>
            <person name="Dias R.S."/>
            <person name="Sousa M.P."/>
            <person name="Paula S.O."/>
            <person name="Silva C."/>
        </authorList>
    </citation>
    <scope>NUCLEOTIDE SEQUENCE [LARGE SCALE GENOMIC DNA]</scope>
    <source>
        <strain evidence="2 3">P48SEP</strain>
    </source>
</reference>
<dbReference type="AlphaFoldDB" id="A0A6P1ZIL3"/>
<dbReference type="EMBL" id="QMIF01000006">
    <property type="protein sequence ID" value="TVM33614.1"/>
    <property type="molecule type" value="Genomic_DNA"/>
</dbReference>
<keyword evidence="1" id="KW-0732">Signal</keyword>
<feature type="signal peptide" evidence="1">
    <location>
        <begin position="1"/>
        <end position="23"/>
    </location>
</feature>
<dbReference type="OrthoDB" id="5465216at2"/>